<evidence type="ECO:0000256" key="11">
    <source>
        <dbReference type="PIRSR" id="PIRSR630616-3"/>
    </source>
</evidence>
<feature type="compositionally biased region" description="Basic and acidic residues" evidence="14">
    <location>
        <begin position="361"/>
        <end position="374"/>
    </location>
</feature>
<reference evidence="16" key="1">
    <citation type="submission" date="2022-01" db="EMBL/GenBank/DDBJ databases">
        <authorList>
            <person name="King R."/>
        </authorList>
    </citation>
    <scope>NUCLEOTIDE SEQUENCE</scope>
</reference>
<comment type="catalytic activity">
    <reaction evidence="8">
        <text>L-seryl-[protein] + ATP = O-phospho-L-seryl-[protein] + ADP + H(+)</text>
        <dbReference type="Rhea" id="RHEA:17989"/>
        <dbReference type="Rhea" id="RHEA-COMP:9863"/>
        <dbReference type="Rhea" id="RHEA-COMP:11604"/>
        <dbReference type="ChEBI" id="CHEBI:15378"/>
        <dbReference type="ChEBI" id="CHEBI:29999"/>
        <dbReference type="ChEBI" id="CHEBI:30616"/>
        <dbReference type="ChEBI" id="CHEBI:83421"/>
        <dbReference type="ChEBI" id="CHEBI:456216"/>
        <dbReference type="EC" id="2.7.11.1"/>
    </reaction>
</comment>
<accession>A0A9P0DHP4</accession>
<evidence type="ECO:0000256" key="5">
    <source>
        <dbReference type="ARBA" id="ARBA00022777"/>
    </source>
</evidence>
<evidence type="ECO:0000256" key="1">
    <source>
        <dbReference type="ARBA" id="ARBA00012513"/>
    </source>
</evidence>
<evidence type="ECO:0000256" key="4">
    <source>
        <dbReference type="ARBA" id="ARBA00022741"/>
    </source>
</evidence>
<keyword evidence="6 10" id="KW-0067">ATP-binding</keyword>
<dbReference type="SUPFAM" id="SSF56112">
    <property type="entry name" value="Protein kinase-like (PK-like)"/>
    <property type="match status" value="1"/>
</dbReference>
<evidence type="ECO:0000256" key="2">
    <source>
        <dbReference type="ARBA" id="ARBA00022527"/>
    </source>
</evidence>
<name>A0A9P0DHP4_9CUCU</name>
<dbReference type="Pfam" id="PF00069">
    <property type="entry name" value="Pkinase"/>
    <property type="match status" value="1"/>
</dbReference>
<dbReference type="GO" id="GO:0004674">
    <property type="term" value="F:protein serine/threonine kinase activity"/>
    <property type="evidence" value="ECO:0007669"/>
    <property type="project" value="UniProtKB-KW"/>
</dbReference>
<dbReference type="InterPro" id="IPR008271">
    <property type="entry name" value="Ser/Thr_kinase_AS"/>
</dbReference>
<feature type="binding site" evidence="10">
    <location>
        <begin position="171"/>
        <end position="172"/>
    </location>
    <ligand>
        <name>ATP</name>
        <dbReference type="ChEBI" id="CHEBI:30616"/>
    </ligand>
</feature>
<feature type="binding site" evidence="10">
    <location>
        <position position="192"/>
    </location>
    <ligand>
        <name>ATP</name>
        <dbReference type="ChEBI" id="CHEBI:30616"/>
    </ligand>
</feature>
<sequence length="374" mass="42720">MWNSTNPNQLKGEKEKGSKEKVSKVRGGLAVKHLKISEAQKVYELYDFKEEIGHGSFGVVVLATEKASNKSWAVKIVHKNIAGASKLTEVDREIKILKTVNHPNIIYLDRVYESPKKIYMILELCPRELYAVWMDRKPFSEKMSKKVILQLADAVSYLHKTDIVHRDIKMENILLADNPADASDECFIKLTDFGLSIVKSGVGIQSLMSEYCGTVVYMPPEILAMKTYSELCDVWAIGVIMFMMLYGKYPFMDKTEEKIRAKICHDEPDYKDSGVGKEAVELLKDILKKNPVQRITASQIKENPWLSNKQHKRKEQNIVDMMKQFATESSPTGPRVRGLSILSEGLIQDSSTRLNQQKYVKRNESSHKTQEKKR</sequence>
<evidence type="ECO:0000256" key="3">
    <source>
        <dbReference type="ARBA" id="ARBA00022679"/>
    </source>
</evidence>
<dbReference type="EC" id="2.7.11.1" evidence="1"/>
<feature type="domain" description="Protein kinase" evidence="15">
    <location>
        <begin position="46"/>
        <end position="306"/>
    </location>
</feature>
<evidence type="ECO:0000256" key="9">
    <source>
        <dbReference type="PIRSR" id="PIRSR630616-1"/>
    </source>
</evidence>
<feature type="region of interest" description="Disordered" evidence="14">
    <location>
        <begin position="1"/>
        <end position="21"/>
    </location>
</feature>
<evidence type="ECO:0000256" key="8">
    <source>
        <dbReference type="ARBA" id="ARBA00048679"/>
    </source>
</evidence>
<dbReference type="GO" id="GO:0005524">
    <property type="term" value="F:ATP binding"/>
    <property type="evidence" value="ECO:0007669"/>
    <property type="project" value="UniProtKB-UniRule"/>
</dbReference>
<comment type="catalytic activity">
    <reaction evidence="7">
        <text>L-threonyl-[protein] + ATP = O-phospho-L-threonyl-[protein] + ADP + H(+)</text>
        <dbReference type="Rhea" id="RHEA:46608"/>
        <dbReference type="Rhea" id="RHEA-COMP:11060"/>
        <dbReference type="Rhea" id="RHEA-COMP:11605"/>
        <dbReference type="ChEBI" id="CHEBI:15378"/>
        <dbReference type="ChEBI" id="CHEBI:30013"/>
        <dbReference type="ChEBI" id="CHEBI:30616"/>
        <dbReference type="ChEBI" id="CHEBI:61977"/>
        <dbReference type="ChEBI" id="CHEBI:456216"/>
        <dbReference type="EC" id="2.7.11.1"/>
    </reaction>
</comment>
<dbReference type="PANTHER" id="PTHR24350">
    <property type="entry name" value="SERINE/THREONINE-PROTEIN KINASE IAL-RELATED"/>
    <property type="match status" value="1"/>
</dbReference>
<keyword evidence="2 13" id="KW-0723">Serine/threonine-protein kinase</keyword>
<dbReference type="OrthoDB" id="346907at2759"/>
<gene>
    <name evidence="16" type="ORF">CEUTPL_LOCUS3444</name>
</gene>
<dbReference type="EMBL" id="OU892288">
    <property type="protein sequence ID" value="CAH1124499.1"/>
    <property type="molecule type" value="Genomic_DNA"/>
</dbReference>
<keyword evidence="5" id="KW-0418">Kinase</keyword>
<proteinExistence type="inferred from homology"/>
<dbReference type="Proteomes" id="UP001152799">
    <property type="component" value="Chromosome 12"/>
</dbReference>
<dbReference type="FunFam" id="3.30.200.20:FF:000003">
    <property type="entry name" value="Non-specific serine/threonine protein kinase"/>
    <property type="match status" value="1"/>
</dbReference>
<dbReference type="Gene3D" id="1.10.510.10">
    <property type="entry name" value="Transferase(Phosphotransferase) domain 1"/>
    <property type="match status" value="1"/>
</dbReference>
<evidence type="ECO:0000256" key="6">
    <source>
        <dbReference type="ARBA" id="ARBA00022840"/>
    </source>
</evidence>
<dbReference type="AlphaFoldDB" id="A0A9P0DHP4"/>
<dbReference type="PROSITE" id="PS50011">
    <property type="entry name" value="PROTEIN_KINASE_DOM"/>
    <property type="match status" value="1"/>
</dbReference>
<evidence type="ECO:0000313" key="17">
    <source>
        <dbReference type="Proteomes" id="UP001152799"/>
    </source>
</evidence>
<dbReference type="InterPro" id="IPR030616">
    <property type="entry name" value="Aur-like"/>
</dbReference>
<evidence type="ECO:0000256" key="12">
    <source>
        <dbReference type="PROSITE-ProRule" id="PRU10141"/>
    </source>
</evidence>
<dbReference type="PROSITE" id="PS00107">
    <property type="entry name" value="PROTEIN_KINASE_ATP"/>
    <property type="match status" value="1"/>
</dbReference>
<dbReference type="InterPro" id="IPR011009">
    <property type="entry name" value="Kinase-like_dom_sf"/>
</dbReference>
<comment type="similarity">
    <text evidence="13">Belongs to the protein kinase superfamily.</text>
</comment>
<feature type="binding site" evidence="10 12">
    <location>
        <position position="75"/>
    </location>
    <ligand>
        <name>ATP</name>
        <dbReference type="ChEBI" id="CHEBI:30616"/>
    </ligand>
</feature>
<feature type="cross-link" description="Glycyl lysine isopeptide (Lys-Gly) (interchain with G-Cter in SUMO2)" evidence="11">
    <location>
        <position position="169"/>
    </location>
</feature>
<dbReference type="SMART" id="SM00220">
    <property type="entry name" value="S_TKc"/>
    <property type="match status" value="1"/>
</dbReference>
<dbReference type="InterPro" id="IPR000719">
    <property type="entry name" value="Prot_kinase_dom"/>
</dbReference>
<protein>
    <recommendedName>
        <fullName evidence="1">non-specific serine/threonine protein kinase</fullName>
        <ecNumber evidence="1">2.7.11.1</ecNumber>
    </recommendedName>
</protein>
<organism evidence="16 17">
    <name type="scientific">Ceutorhynchus assimilis</name>
    <name type="common">cabbage seed weevil</name>
    <dbReference type="NCBI Taxonomy" id="467358"/>
    <lineage>
        <taxon>Eukaryota</taxon>
        <taxon>Metazoa</taxon>
        <taxon>Ecdysozoa</taxon>
        <taxon>Arthropoda</taxon>
        <taxon>Hexapoda</taxon>
        <taxon>Insecta</taxon>
        <taxon>Pterygota</taxon>
        <taxon>Neoptera</taxon>
        <taxon>Endopterygota</taxon>
        <taxon>Coleoptera</taxon>
        <taxon>Polyphaga</taxon>
        <taxon>Cucujiformia</taxon>
        <taxon>Curculionidae</taxon>
        <taxon>Ceutorhynchinae</taxon>
        <taxon>Ceutorhynchus</taxon>
    </lineage>
</organism>
<feature type="region of interest" description="Disordered" evidence="14">
    <location>
        <begin position="352"/>
        <end position="374"/>
    </location>
</feature>
<dbReference type="InterPro" id="IPR017441">
    <property type="entry name" value="Protein_kinase_ATP_BS"/>
</dbReference>
<dbReference type="FunFam" id="1.10.510.10:FF:000571">
    <property type="entry name" value="Maternal embryonic leucine zipper kinase"/>
    <property type="match status" value="1"/>
</dbReference>
<evidence type="ECO:0000256" key="14">
    <source>
        <dbReference type="SAM" id="MobiDB-lite"/>
    </source>
</evidence>
<feature type="active site" description="Proton acceptor" evidence="9">
    <location>
        <position position="167"/>
    </location>
</feature>
<evidence type="ECO:0000256" key="13">
    <source>
        <dbReference type="RuleBase" id="RU000304"/>
    </source>
</evidence>
<keyword evidence="4 10" id="KW-0547">Nucleotide-binding</keyword>
<evidence type="ECO:0000256" key="10">
    <source>
        <dbReference type="PIRSR" id="PIRSR630616-2"/>
    </source>
</evidence>
<evidence type="ECO:0000259" key="15">
    <source>
        <dbReference type="PROSITE" id="PS50011"/>
    </source>
</evidence>
<keyword evidence="3" id="KW-0808">Transferase</keyword>
<evidence type="ECO:0000256" key="7">
    <source>
        <dbReference type="ARBA" id="ARBA00047899"/>
    </source>
</evidence>
<dbReference type="PROSITE" id="PS00108">
    <property type="entry name" value="PROTEIN_KINASE_ST"/>
    <property type="match status" value="1"/>
</dbReference>
<keyword evidence="17" id="KW-1185">Reference proteome</keyword>
<feature type="compositionally biased region" description="Basic and acidic residues" evidence="14">
    <location>
        <begin position="11"/>
        <end position="21"/>
    </location>
</feature>
<evidence type="ECO:0000313" key="16">
    <source>
        <dbReference type="EMBL" id="CAH1124499.1"/>
    </source>
</evidence>